<accession>A0ACB9EJN9</accession>
<keyword evidence="2" id="KW-1185">Reference proteome</keyword>
<gene>
    <name evidence="1" type="ORF">L6452_06863</name>
</gene>
<organism evidence="1 2">
    <name type="scientific">Arctium lappa</name>
    <name type="common">Greater burdock</name>
    <name type="synonym">Lappa major</name>
    <dbReference type="NCBI Taxonomy" id="4217"/>
    <lineage>
        <taxon>Eukaryota</taxon>
        <taxon>Viridiplantae</taxon>
        <taxon>Streptophyta</taxon>
        <taxon>Embryophyta</taxon>
        <taxon>Tracheophyta</taxon>
        <taxon>Spermatophyta</taxon>
        <taxon>Magnoliopsida</taxon>
        <taxon>eudicotyledons</taxon>
        <taxon>Gunneridae</taxon>
        <taxon>Pentapetalae</taxon>
        <taxon>asterids</taxon>
        <taxon>campanulids</taxon>
        <taxon>Asterales</taxon>
        <taxon>Asteraceae</taxon>
        <taxon>Carduoideae</taxon>
        <taxon>Cardueae</taxon>
        <taxon>Arctiinae</taxon>
        <taxon>Arctium</taxon>
    </lineage>
</organism>
<reference evidence="2" key="1">
    <citation type="journal article" date="2022" name="Mol. Ecol. Resour.">
        <title>The genomes of chicory, endive, great burdock and yacon provide insights into Asteraceae palaeo-polyploidization history and plant inulin production.</title>
        <authorList>
            <person name="Fan W."/>
            <person name="Wang S."/>
            <person name="Wang H."/>
            <person name="Wang A."/>
            <person name="Jiang F."/>
            <person name="Liu H."/>
            <person name="Zhao H."/>
            <person name="Xu D."/>
            <person name="Zhang Y."/>
        </authorList>
    </citation>
    <scope>NUCLEOTIDE SEQUENCE [LARGE SCALE GENOMIC DNA]</scope>
    <source>
        <strain evidence="2">cv. Niubang</strain>
    </source>
</reference>
<evidence type="ECO:0000313" key="2">
    <source>
        <dbReference type="Proteomes" id="UP001055879"/>
    </source>
</evidence>
<proteinExistence type="predicted"/>
<comment type="caution">
    <text evidence="1">The sequence shown here is derived from an EMBL/GenBank/DDBJ whole genome shotgun (WGS) entry which is preliminary data.</text>
</comment>
<protein>
    <submittedName>
        <fullName evidence="1">Uncharacterized protein</fullName>
    </submittedName>
</protein>
<name>A0ACB9EJN9_ARCLA</name>
<dbReference type="Proteomes" id="UP001055879">
    <property type="component" value="Linkage Group LG02"/>
</dbReference>
<evidence type="ECO:0000313" key="1">
    <source>
        <dbReference type="EMBL" id="KAI3759219.1"/>
    </source>
</evidence>
<dbReference type="EMBL" id="CM042048">
    <property type="protein sequence ID" value="KAI3759219.1"/>
    <property type="molecule type" value="Genomic_DNA"/>
</dbReference>
<reference evidence="1 2" key="2">
    <citation type="journal article" date="2022" name="Mol. Ecol. Resour.">
        <title>The genomes of chicory, endive, great burdock and yacon provide insights into Asteraceae paleo-polyploidization history and plant inulin production.</title>
        <authorList>
            <person name="Fan W."/>
            <person name="Wang S."/>
            <person name="Wang H."/>
            <person name="Wang A."/>
            <person name="Jiang F."/>
            <person name="Liu H."/>
            <person name="Zhao H."/>
            <person name="Xu D."/>
            <person name="Zhang Y."/>
        </authorList>
    </citation>
    <scope>NUCLEOTIDE SEQUENCE [LARGE SCALE GENOMIC DNA]</scope>
    <source>
        <strain evidence="2">cv. Niubang</strain>
    </source>
</reference>
<sequence>MLSPPSSAPRYGCRNFTITHNSNQSYLSLPPLLMVHHHTTVIDCNRHSYSKPPPRGSTLPIIIDSPCIEQQEGVITSHEIRLHTICSWASPSPPPPGNGRVQDRPTIRCRDAARPDGSKPVAPLMRFR</sequence>